<protein>
    <submittedName>
        <fullName evidence="1">Uncharacterized protein</fullName>
    </submittedName>
</protein>
<dbReference type="AlphaFoldDB" id="A0A212JAK6"/>
<evidence type="ECO:0000313" key="1">
    <source>
        <dbReference type="EMBL" id="SBV96456.1"/>
    </source>
</evidence>
<accession>A0A212JAK6</accession>
<sequence>MLLLLSHKLNNNKKDEVKYFLKNIDFYSLNIHRFVLYFLFFVIEESHN</sequence>
<gene>
    <name evidence="1" type="ORF">KL86DYS2_11097</name>
</gene>
<name>A0A212JAK6_9BACT</name>
<organism evidence="1">
    <name type="scientific">uncultured Dysgonomonas sp</name>
    <dbReference type="NCBI Taxonomy" id="206096"/>
    <lineage>
        <taxon>Bacteria</taxon>
        <taxon>Pseudomonadati</taxon>
        <taxon>Bacteroidota</taxon>
        <taxon>Bacteroidia</taxon>
        <taxon>Bacteroidales</taxon>
        <taxon>Dysgonomonadaceae</taxon>
        <taxon>Dysgonomonas</taxon>
        <taxon>environmental samples</taxon>
    </lineage>
</organism>
<proteinExistence type="predicted"/>
<dbReference type="EMBL" id="FLUL01000001">
    <property type="protein sequence ID" value="SBV96456.1"/>
    <property type="molecule type" value="Genomic_DNA"/>
</dbReference>
<reference evidence="1" key="1">
    <citation type="submission" date="2016-04" db="EMBL/GenBank/DDBJ databases">
        <authorList>
            <person name="Evans L.H."/>
            <person name="Alamgir A."/>
            <person name="Owens N."/>
            <person name="Weber N.D."/>
            <person name="Virtaneva K."/>
            <person name="Barbian K."/>
            <person name="Babar A."/>
            <person name="Rosenke K."/>
        </authorList>
    </citation>
    <scope>NUCLEOTIDE SEQUENCE</scope>
    <source>
        <strain evidence="1">86-2</strain>
    </source>
</reference>